<dbReference type="CDD" id="cd00038">
    <property type="entry name" value="CAP_ED"/>
    <property type="match status" value="1"/>
</dbReference>
<dbReference type="PANTHER" id="PTHR24567">
    <property type="entry name" value="CRP FAMILY TRANSCRIPTIONAL REGULATORY PROTEIN"/>
    <property type="match status" value="1"/>
</dbReference>
<evidence type="ECO:0000256" key="2">
    <source>
        <dbReference type="ARBA" id="ARBA00023125"/>
    </source>
</evidence>
<dbReference type="GO" id="GO:0005829">
    <property type="term" value="C:cytosol"/>
    <property type="evidence" value="ECO:0007669"/>
    <property type="project" value="TreeGrafter"/>
</dbReference>
<dbReference type="Pfam" id="PF13545">
    <property type="entry name" value="HTH_Crp_2"/>
    <property type="match status" value="1"/>
</dbReference>
<dbReference type="GO" id="GO:0003700">
    <property type="term" value="F:DNA-binding transcription factor activity"/>
    <property type="evidence" value="ECO:0007669"/>
    <property type="project" value="TreeGrafter"/>
</dbReference>
<dbReference type="SUPFAM" id="SSF51206">
    <property type="entry name" value="cAMP-binding domain-like"/>
    <property type="match status" value="1"/>
</dbReference>
<keyword evidence="1" id="KW-0805">Transcription regulation</keyword>
<reference evidence="5 6" key="1">
    <citation type="submission" date="2020-04" db="EMBL/GenBank/DDBJ databases">
        <authorList>
            <person name="Klaysubun C."/>
            <person name="Duangmal K."/>
            <person name="Lipun K."/>
        </authorList>
    </citation>
    <scope>NUCLEOTIDE SEQUENCE [LARGE SCALE GENOMIC DNA]</scope>
    <source>
        <strain evidence="5 6">DSM 45300</strain>
    </source>
</reference>
<name>A0A848DBJ9_9PSEU</name>
<proteinExistence type="predicted"/>
<dbReference type="RefSeq" id="WP_169409676.1">
    <property type="nucleotide sequence ID" value="NZ_JAAXKZ010000002.1"/>
</dbReference>
<dbReference type="InterPro" id="IPR036390">
    <property type="entry name" value="WH_DNA-bd_sf"/>
</dbReference>
<dbReference type="InterPro" id="IPR014710">
    <property type="entry name" value="RmlC-like_jellyroll"/>
</dbReference>
<protein>
    <submittedName>
        <fullName evidence="5">Crp/Fnr family transcriptional regulator</fullName>
    </submittedName>
</protein>
<dbReference type="Gene3D" id="2.60.120.10">
    <property type="entry name" value="Jelly Rolls"/>
    <property type="match status" value="1"/>
</dbReference>
<dbReference type="Pfam" id="PF00027">
    <property type="entry name" value="cNMP_binding"/>
    <property type="match status" value="1"/>
</dbReference>
<keyword evidence="3" id="KW-0804">Transcription</keyword>
<dbReference type="InterPro" id="IPR012318">
    <property type="entry name" value="HTH_CRP"/>
</dbReference>
<dbReference type="Proteomes" id="UP000586918">
    <property type="component" value="Unassembled WGS sequence"/>
</dbReference>
<feature type="domain" description="Cyclic nucleotide-binding" evidence="4">
    <location>
        <begin position="8"/>
        <end position="128"/>
    </location>
</feature>
<dbReference type="InterPro" id="IPR000595">
    <property type="entry name" value="cNMP-bd_dom"/>
</dbReference>
<dbReference type="SUPFAM" id="SSF46785">
    <property type="entry name" value="Winged helix' DNA-binding domain"/>
    <property type="match status" value="1"/>
</dbReference>
<evidence type="ECO:0000256" key="1">
    <source>
        <dbReference type="ARBA" id="ARBA00023015"/>
    </source>
</evidence>
<dbReference type="EMBL" id="JAAXKZ010000002">
    <property type="protein sequence ID" value="NMH90180.1"/>
    <property type="molecule type" value="Genomic_DNA"/>
</dbReference>
<dbReference type="InterPro" id="IPR036388">
    <property type="entry name" value="WH-like_DNA-bd_sf"/>
</dbReference>
<gene>
    <name evidence="5" type="ORF">HF519_00920</name>
</gene>
<organism evidence="5 6">
    <name type="scientific">Pseudonocardia bannensis</name>
    <dbReference type="NCBI Taxonomy" id="630973"/>
    <lineage>
        <taxon>Bacteria</taxon>
        <taxon>Bacillati</taxon>
        <taxon>Actinomycetota</taxon>
        <taxon>Actinomycetes</taxon>
        <taxon>Pseudonocardiales</taxon>
        <taxon>Pseudonocardiaceae</taxon>
        <taxon>Pseudonocardia</taxon>
    </lineage>
</organism>
<dbReference type="SMART" id="SM00100">
    <property type="entry name" value="cNMP"/>
    <property type="match status" value="1"/>
</dbReference>
<dbReference type="AlphaFoldDB" id="A0A848DBJ9"/>
<dbReference type="Gene3D" id="1.10.10.10">
    <property type="entry name" value="Winged helix-like DNA-binding domain superfamily/Winged helix DNA-binding domain"/>
    <property type="match status" value="1"/>
</dbReference>
<evidence type="ECO:0000313" key="6">
    <source>
        <dbReference type="Proteomes" id="UP000586918"/>
    </source>
</evidence>
<dbReference type="InterPro" id="IPR050397">
    <property type="entry name" value="Env_Response_Regulators"/>
</dbReference>
<dbReference type="PROSITE" id="PS50042">
    <property type="entry name" value="CNMP_BINDING_3"/>
    <property type="match status" value="1"/>
</dbReference>
<dbReference type="GO" id="GO:0003677">
    <property type="term" value="F:DNA binding"/>
    <property type="evidence" value="ECO:0007669"/>
    <property type="project" value="UniProtKB-KW"/>
</dbReference>
<comment type="caution">
    <text evidence="5">The sequence shown here is derived from an EMBL/GenBank/DDBJ whole genome shotgun (WGS) entry which is preliminary data.</text>
</comment>
<accession>A0A848DBJ9</accession>
<evidence type="ECO:0000259" key="4">
    <source>
        <dbReference type="PROSITE" id="PS50042"/>
    </source>
</evidence>
<dbReference type="PANTHER" id="PTHR24567:SF74">
    <property type="entry name" value="HTH-TYPE TRANSCRIPTIONAL REGULATOR ARCR"/>
    <property type="match status" value="1"/>
</dbReference>
<keyword evidence="2" id="KW-0238">DNA-binding</keyword>
<keyword evidence="6" id="KW-1185">Reference proteome</keyword>
<evidence type="ECO:0000256" key="3">
    <source>
        <dbReference type="ARBA" id="ARBA00023163"/>
    </source>
</evidence>
<sequence>MPTTTPAVLAGLGPVAWAELCELGHVVSYPAGETILLQGSPSEAMLLLEDGLTAVSVSDALGQDVFLAFRGAGDLVGEFGCLDGRPRSATVRAVAPTRCRVFHRSPLDRFLARRPEAYRAVTNAVIDKMRRATDRRIRYAQGRLGDRVGWVLLDHAAEFGRAGDVGVIVIDVPLSQVRIADLVRARPRIVGQQLAALVRAGAIDTGYRSSPRRLKILDQDLLRRRLVQPEGSDVAPVPYPSR</sequence>
<evidence type="ECO:0000313" key="5">
    <source>
        <dbReference type="EMBL" id="NMH90180.1"/>
    </source>
</evidence>
<dbReference type="InterPro" id="IPR018490">
    <property type="entry name" value="cNMP-bd_dom_sf"/>
</dbReference>